<reference evidence="2" key="1">
    <citation type="submission" date="2016-11" db="UniProtKB">
        <authorList>
            <consortium name="WormBaseParasite"/>
        </authorList>
    </citation>
    <scope>IDENTIFICATION</scope>
    <source>
        <strain evidence="2">KR3021</strain>
    </source>
</reference>
<sequence length="1305" mass="150325">MITKYIVFKADPDENQFHLVDYTTLLDVLDDEYAATKSQGAILKVYINWLNYEFHKRSPFFLELLKRINFRFVSCRDIKEIFDQNKRLFEIDDVAVYIFKTLFKRGFSINPNSKPTEILMLCDDEEEECSVFNYNLCSNTFSKLSTLTNSFYMSNYADSSGIEVLDDNLLIFCDAPDFGLLQYDFMTRETSESYKGFKYPYEFSTSKINAPKMICGTTTAAATWYDSYKAMLTKQEETIATLELSKDEKKNPVLSLDTSLKKTTVFSNKLKHLSGSATIDALTLELDKVNVSKFLDEIIDAIMGCRLKASDIHSMVLFCAKASSYYKDFAPLLYDAMKRSYPYKKNDKIKEPKKLRVDIQFLLDLLLFGVLGKEGLTLFGSVISFVINSDLVEFNNLGIILAVFKGNVLDVTTFVPMKLQNAAIVVDKVSNVFNEDQKKVVSKLVMDYYNHFVRDMEDKRQELLKLERNIKRLEKTRGDCSAEERSTYESKKEIYGAKIPLYLEFCEIFGKAYKQQMLVYEDTNVEDEMEFQIACDINSTKMSLWKDPDLKMFYENLLDVRQSLGLIDTIGTEGGHVELQTSIDAVELDIVDTESNVGDSEVFEPNDGEHDEVEEDTLEDQITKLTQYEDEENDRGEKVNFGELMRSLMRSINKTLIDETTMMYLSNFNDKKYSKRLTSFILEILLERNDVLPFVARFLANIKNYNEPLVSDILKVLLGGFDNNIYTAKCDRTVYRKNLRRVQHAKLLSELVKFKVVPKAEGLACFRKMLVNLRGINGDIFAAMVDSCGGFLYRNPDSYAKMFTIIELAKKKIENSKDERVKTLIENAIYNVLPDAESGSVEEIKFIPTVEGYINKCFHDYIEKKINHFKGMDLNDPEFKGPLIKFLSTPENVSFENSSYLAEILKSFIDRGYDWCEHYVIDLVFERLEQLLERNIILQKQCLISNINYIGDLFSFSLVSRNCLLNLLYKLLPATIIQKPIQWDITCLRFQIAASLCIGVKESFIKREFKLKLALYCEYLAYLYATGRDLYHAEFDAQIPWTLRNTIQDFNSSVRKHGNIEDSVEVIKGKFEKLQNILKKSFDKAETKVDIMGGIKEEDEEENPNQIQTKEDSGEESDGDSEKEDDEPHNARNETCEDSLPILEEEEHSNDYCEVESEFDEEDDLFNSCLDSMLSKEPSDGVSFKPINVDFAIPSSARQKLERINQDHGKLVVNETTPTDVFQMPSKDDGSQAISQSLTVSFLTKAKSSKPILKKISIDDYDTTTLRERMTTNTAKNIKEKKEIKKLTLRFNQQQVEEEMQESND</sequence>
<dbReference type="WBParaSite" id="RSKR_0001023300.1">
    <property type="protein sequence ID" value="RSKR_0001023300.1"/>
    <property type="gene ID" value="RSKR_0001023300"/>
</dbReference>
<evidence type="ECO:0000313" key="1">
    <source>
        <dbReference type="Proteomes" id="UP000095286"/>
    </source>
</evidence>
<organism evidence="1 2">
    <name type="scientific">Rhabditophanes sp. KR3021</name>
    <dbReference type="NCBI Taxonomy" id="114890"/>
    <lineage>
        <taxon>Eukaryota</taxon>
        <taxon>Metazoa</taxon>
        <taxon>Ecdysozoa</taxon>
        <taxon>Nematoda</taxon>
        <taxon>Chromadorea</taxon>
        <taxon>Rhabditida</taxon>
        <taxon>Tylenchina</taxon>
        <taxon>Panagrolaimomorpha</taxon>
        <taxon>Strongyloidoidea</taxon>
        <taxon>Alloionematidae</taxon>
        <taxon>Rhabditophanes</taxon>
    </lineage>
</organism>
<dbReference type="Proteomes" id="UP000095286">
    <property type="component" value="Unplaced"/>
</dbReference>
<accession>A0AC35UD38</accession>
<evidence type="ECO:0000313" key="2">
    <source>
        <dbReference type="WBParaSite" id="RSKR_0001023300.1"/>
    </source>
</evidence>
<protein>
    <submittedName>
        <fullName evidence="2">MIF4G domain-containing protein</fullName>
    </submittedName>
</protein>
<name>A0AC35UD38_9BILA</name>
<proteinExistence type="predicted"/>